<keyword evidence="1" id="KW-0238">DNA-binding</keyword>
<dbReference type="AlphaFoldDB" id="A0A2P2K106"/>
<protein>
    <submittedName>
        <fullName evidence="1">Homeobox protein knotted-1-like LET12 isoform X1</fullName>
    </submittedName>
</protein>
<evidence type="ECO:0000313" key="1">
    <source>
        <dbReference type="EMBL" id="MBW99401.1"/>
    </source>
</evidence>
<reference evidence="1" key="1">
    <citation type="submission" date="2018-02" db="EMBL/GenBank/DDBJ databases">
        <title>Rhizophora mucronata_Transcriptome.</title>
        <authorList>
            <person name="Meera S.P."/>
            <person name="Sreeshan A."/>
            <person name="Augustine A."/>
        </authorList>
    </citation>
    <scope>NUCLEOTIDE SEQUENCE</scope>
    <source>
        <tissue evidence="1">Leaf</tissue>
    </source>
</reference>
<organism evidence="1">
    <name type="scientific">Rhizophora mucronata</name>
    <name type="common">Asiatic mangrove</name>
    <dbReference type="NCBI Taxonomy" id="61149"/>
    <lineage>
        <taxon>Eukaryota</taxon>
        <taxon>Viridiplantae</taxon>
        <taxon>Streptophyta</taxon>
        <taxon>Embryophyta</taxon>
        <taxon>Tracheophyta</taxon>
        <taxon>Spermatophyta</taxon>
        <taxon>Magnoliopsida</taxon>
        <taxon>eudicotyledons</taxon>
        <taxon>Gunneridae</taxon>
        <taxon>Pentapetalae</taxon>
        <taxon>rosids</taxon>
        <taxon>fabids</taxon>
        <taxon>Malpighiales</taxon>
        <taxon>Rhizophoraceae</taxon>
        <taxon>Rhizophora</taxon>
    </lineage>
</organism>
<proteinExistence type="predicted"/>
<keyword evidence="1" id="KW-0371">Homeobox</keyword>
<name>A0A2P2K106_RHIMU</name>
<sequence length="80" mass="9946">MREMLTRDYHFHLFKKRSQEWITCQALQRLFKLPASHYCLHGMNTDMLLQLFFKGTQQQNIVCLHQQQQRKVERHKRIFR</sequence>
<dbReference type="GO" id="GO:0003677">
    <property type="term" value="F:DNA binding"/>
    <property type="evidence" value="ECO:0007669"/>
    <property type="project" value="UniProtKB-KW"/>
</dbReference>
<accession>A0A2P2K106</accession>
<dbReference type="EMBL" id="GGEC01018918">
    <property type="protein sequence ID" value="MBW99401.1"/>
    <property type="molecule type" value="Transcribed_RNA"/>
</dbReference>